<evidence type="ECO:0000256" key="2">
    <source>
        <dbReference type="SAM" id="SignalP"/>
    </source>
</evidence>
<keyword evidence="4" id="KW-1185">Reference proteome</keyword>
<feature type="transmembrane region" description="Helical" evidence="1">
    <location>
        <begin position="90"/>
        <end position="111"/>
    </location>
</feature>
<dbReference type="EMBL" id="JBBWUH010000006">
    <property type="protein sequence ID" value="KAK8164283.1"/>
    <property type="molecule type" value="Genomic_DNA"/>
</dbReference>
<evidence type="ECO:0000256" key="1">
    <source>
        <dbReference type="SAM" id="Phobius"/>
    </source>
</evidence>
<comment type="caution">
    <text evidence="3">The sequence shown here is derived from an EMBL/GenBank/DDBJ whole genome shotgun (WGS) entry which is preliminary data.</text>
</comment>
<proteinExistence type="predicted"/>
<feature type="signal peptide" evidence="2">
    <location>
        <begin position="1"/>
        <end position="23"/>
    </location>
</feature>
<evidence type="ECO:0000313" key="3">
    <source>
        <dbReference type="EMBL" id="KAK8164283.1"/>
    </source>
</evidence>
<name>A0ABR1XRI8_9PEZI</name>
<accession>A0ABR1XRI8</accession>
<protein>
    <submittedName>
        <fullName evidence="3">Uncharacterized protein</fullName>
    </submittedName>
</protein>
<keyword evidence="1" id="KW-0812">Transmembrane</keyword>
<feature type="chain" id="PRO_5047246806" evidence="2">
    <location>
        <begin position="24"/>
        <end position="279"/>
    </location>
</feature>
<gene>
    <name evidence="3" type="ORF">IWX90DRAFT_253826</name>
</gene>
<dbReference type="Proteomes" id="UP001456524">
    <property type="component" value="Unassembled WGS sequence"/>
</dbReference>
<sequence length="279" mass="30466">MLTPHLLITFVGSAILCLPQANSIEATSVDKRLPDSQVEWVNLGAVLVLENAARMATLDRAAVSSSRPRSADNRLAIRPLLDFLLALHRLPLLLFFNFVVFVSLALATLWWHQRLANESVDVASFSKLDFLKDLAKRFGCAVGTIGALGLKPKQDVAAEIATESISHEFSGVRNGVTCQIATIDPTHQETSKQFPVVALEHGHPSVNCRGHLLLRRGILRDGALLYGCKGFKHVFQDLCLGGLLSSNNGKVVLRNPLGGGQVAWVARLLPLECIFHLRK</sequence>
<keyword evidence="1" id="KW-0472">Membrane</keyword>
<organism evidence="3 4">
    <name type="scientific">Phyllosticta citrichinensis</name>
    <dbReference type="NCBI Taxonomy" id="1130410"/>
    <lineage>
        <taxon>Eukaryota</taxon>
        <taxon>Fungi</taxon>
        <taxon>Dikarya</taxon>
        <taxon>Ascomycota</taxon>
        <taxon>Pezizomycotina</taxon>
        <taxon>Dothideomycetes</taxon>
        <taxon>Dothideomycetes incertae sedis</taxon>
        <taxon>Botryosphaeriales</taxon>
        <taxon>Phyllostictaceae</taxon>
        <taxon>Phyllosticta</taxon>
    </lineage>
</organism>
<keyword evidence="1" id="KW-1133">Transmembrane helix</keyword>
<keyword evidence="2" id="KW-0732">Signal</keyword>
<reference evidence="3 4" key="1">
    <citation type="journal article" date="2022" name="G3 (Bethesda)">
        <title>Enemy or ally: a genomic approach to elucidate the lifestyle of Phyllosticta citrichinaensis.</title>
        <authorList>
            <person name="Buijs V.A."/>
            <person name="Groenewald J.Z."/>
            <person name="Haridas S."/>
            <person name="LaButti K.M."/>
            <person name="Lipzen A."/>
            <person name="Martin F.M."/>
            <person name="Barry K."/>
            <person name="Grigoriev I.V."/>
            <person name="Crous P.W."/>
            <person name="Seidl M.F."/>
        </authorList>
    </citation>
    <scope>NUCLEOTIDE SEQUENCE [LARGE SCALE GENOMIC DNA]</scope>
    <source>
        <strain evidence="3 4">CBS 129764</strain>
    </source>
</reference>
<evidence type="ECO:0000313" key="4">
    <source>
        <dbReference type="Proteomes" id="UP001456524"/>
    </source>
</evidence>